<reference evidence="2 3" key="1">
    <citation type="submission" date="2019-05" db="EMBL/GenBank/DDBJ databases">
        <title>Streptomyces sp. NEAU-C151, a novel actinomycete isolated from soil.</title>
        <authorList>
            <person name="Han L."/>
            <person name="Jiang H."/>
        </authorList>
    </citation>
    <scope>NUCLEOTIDE SEQUENCE [LARGE SCALE GENOMIC DNA]</scope>
    <source>
        <strain evidence="2 3">NEAU-C151</strain>
    </source>
</reference>
<comment type="caution">
    <text evidence="2">The sequence shown here is derived from an EMBL/GenBank/DDBJ whole genome shotgun (WGS) entry which is preliminary data.</text>
</comment>
<proteinExistence type="predicted"/>
<dbReference type="PANTHER" id="PTHR46825">
    <property type="entry name" value="D-ALANYL-D-ALANINE-CARBOXYPEPTIDASE/ENDOPEPTIDASE AMPH"/>
    <property type="match status" value="1"/>
</dbReference>
<dbReference type="EMBL" id="VBZC01000116">
    <property type="protein sequence ID" value="TLS39658.1"/>
    <property type="molecule type" value="Genomic_DNA"/>
</dbReference>
<dbReference type="InterPro" id="IPR001466">
    <property type="entry name" value="Beta-lactam-related"/>
</dbReference>
<dbReference type="RefSeq" id="WP_138051069.1">
    <property type="nucleotide sequence ID" value="NZ_VBZC01000116.1"/>
</dbReference>
<protein>
    <submittedName>
        <fullName evidence="2">Beta-lactamase family protein</fullName>
    </submittedName>
</protein>
<accession>A0A5R9FDD0</accession>
<dbReference type="SUPFAM" id="SSF56601">
    <property type="entry name" value="beta-lactamase/transpeptidase-like"/>
    <property type="match status" value="1"/>
</dbReference>
<dbReference type="Pfam" id="PF00144">
    <property type="entry name" value="Beta-lactamase"/>
    <property type="match status" value="1"/>
</dbReference>
<gene>
    <name evidence="2" type="ORF">FE633_45745</name>
</gene>
<keyword evidence="3" id="KW-1185">Reference proteome</keyword>
<dbReference type="Proteomes" id="UP000305906">
    <property type="component" value="Unassembled WGS sequence"/>
</dbReference>
<evidence type="ECO:0000259" key="1">
    <source>
        <dbReference type="Pfam" id="PF00144"/>
    </source>
</evidence>
<dbReference type="AlphaFoldDB" id="A0A5R9FDD0"/>
<evidence type="ECO:0000313" key="2">
    <source>
        <dbReference type="EMBL" id="TLS39658.1"/>
    </source>
</evidence>
<dbReference type="InterPro" id="IPR050491">
    <property type="entry name" value="AmpC-like"/>
</dbReference>
<feature type="domain" description="Beta-lactamase-related" evidence="1">
    <location>
        <begin position="7"/>
        <end position="316"/>
    </location>
</feature>
<name>A0A5R9FDD0_9ACTN</name>
<evidence type="ECO:0000313" key="3">
    <source>
        <dbReference type="Proteomes" id="UP000305906"/>
    </source>
</evidence>
<dbReference type="PANTHER" id="PTHR46825:SF9">
    <property type="entry name" value="BETA-LACTAMASE-RELATED DOMAIN-CONTAINING PROTEIN"/>
    <property type="match status" value="1"/>
</dbReference>
<dbReference type="InterPro" id="IPR012338">
    <property type="entry name" value="Beta-lactam/transpept-like"/>
</dbReference>
<sequence length="446" mass="48134">MNKTSLQRFITSKADEFGIPGSAVAVFSGGEESYAFHGTTSAEDARPLDHDTLFHFGSITKTYTATAIMRLVADGKIDLDAPVRRYLPDFRLSDEDAAAAVTMTHLLNHTGGWSDYLSENPEDSLERHVAGMADIPVTTPPGEHAAYKNAGFTIAGLIMESLTGMKYDAAMRSLVFDPVGLTTATFTTSELKGHVALGHAAQADGSLDVTTDWVAERYGDPSGGIVSTIGDQLRWARFHLGDGEGVLPRDLLLRMQQPTTEVQGNYFGDGIGISWFLRTVDGVRTVGHGGSMSGQYSWLLLVPEKDFALVTVATVGPNGIPYNQDVVRWALETYLGVVDRDPEPLPFDGARARELVGTYETSQARVLISTPGERLVMDFEVTEEALEVIGTAPDFPPSEFGLLADADDQYIVTDGPLAGMRGVFSRDASGGIETINLAGRSYRRVT</sequence>
<dbReference type="Gene3D" id="3.40.710.10">
    <property type="entry name" value="DD-peptidase/beta-lactamase superfamily"/>
    <property type="match status" value="1"/>
</dbReference>
<organism evidence="2 3">
    <name type="scientific">Streptomyces montanus</name>
    <dbReference type="NCBI Taxonomy" id="2580423"/>
    <lineage>
        <taxon>Bacteria</taxon>
        <taxon>Bacillati</taxon>
        <taxon>Actinomycetota</taxon>
        <taxon>Actinomycetes</taxon>
        <taxon>Kitasatosporales</taxon>
        <taxon>Streptomycetaceae</taxon>
        <taxon>Streptomyces</taxon>
    </lineage>
</organism>